<name>A0A9N7Z3L5_PLEPL</name>
<comment type="caution">
    <text evidence="1">The sequence shown here is derived from an EMBL/GenBank/DDBJ whole genome shotgun (WGS) entry which is preliminary data.</text>
</comment>
<gene>
    <name evidence="1" type="ORF">PLEPLA_LOCUS36404</name>
</gene>
<keyword evidence="2" id="KW-1185">Reference proteome</keyword>
<protein>
    <submittedName>
        <fullName evidence="1">Uncharacterized protein</fullName>
    </submittedName>
</protein>
<proteinExistence type="predicted"/>
<dbReference type="Proteomes" id="UP001153269">
    <property type="component" value="Unassembled WGS sequence"/>
</dbReference>
<evidence type="ECO:0000313" key="1">
    <source>
        <dbReference type="EMBL" id="CAB1448755.1"/>
    </source>
</evidence>
<dbReference type="EMBL" id="CADEAL010003989">
    <property type="protein sequence ID" value="CAB1448755.1"/>
    <property type="molecule type" value="Genomic_DNA"/>
</dbReference>
<sequence>MRASPPDIGASEATPQLAGALGLGVNLRCAPCAAGVKVTRAPSQSRQCGEESQALIRHFLCAPRLVRELTRSSSRTSREEDAQIHPERTVEVVLEGEGESLRRR</sequence>
<evidence type="ECO:0000313" key="2">
    <source>
        <dbReference type="Proteomes" id="UP001153269"/>
    </source>
</evidence>
<organism evidence="1 2">
    <name type="scientific">Pleuronectes platessa</name>
    <name type="common">European plaice</name>
    <dbReference type="NCBI Taxonomy" id="8262"/>
    <lineage>
        <taxon>Eukaryota</taxon>
        <taxon>Metazoa</taxon>
        <taxon>Chordata</taxon>
        <taxon>Craniata</taxon>
        <taxon>Vertebrata</taxon>
        <taxon>Euteleostomi</taxon>
        <taxon>Actinopterygii</taxon>
        <taxon>Neopterygii</taxon>
        <taxon>Teleostei</taxon>
        <taxon>Neoteleostei</taxon>
        <taxon>Acanthomorphata</taxon>
        <taxon>Carangaria</taxon>
        <taxon>Pleuronectiformes</taxon>
        <taxon>Pleuronectoidei</taxon>
        <taxon>Pleuronectidae</taxon>
        <taxon>Pleuronectes</taxon>
    </lineage>
</organism>
<reference evidence="1" key="1">
    <citation type="submission" date="2020-03" db="EMBL/GenBank/DDBJ databases">
        <authorList>
            <person name="Weist P."/>
        </authorList>
    </citation>
    <scope>NUCLEOTIDE SEQUENCE</scope>
</reference>
<dbReference type="AlphaFoldDB" id="A0A9N7Z3L5"/>
<accession>A0A9N7Z3L5</accession>